<feature type="domain" description="Cation/H+ exchanger transmembrane" evidence="11">
    <location>
        <begin position="32"/>
        <end position="399"/>
    </location>
</feature>
<keyword evidence="2" id="KW-0813">Transport</keyword>
<keyword evidence="14" id="KW-1185">Reference proteome</keyword>
<feature type="domain" description="RCK N-terminal" evidence="12">
    <location>
        <begin position="412"/>
        <end position="500"/>
    </location>
</feature>
<comment type="subcellular location">
    <subcellularLocation>
        <location evidence="1">Cell membrane</location>
        <topology evidence="1">Multi-pass membrane protein</topology>
    </subcellularLocation>
</comment>
<keyword evidence="6 10" id="KW-1133">Transmembrane helix</keyword>
<dbReference type="Gene3D" id="3.40.50.720">
    <property type="entry name" value="NAD(P)-binding Rossmann-like Domain"/>
    <property type="match status" value="1"/>
</dbReference>
<dbReference type="Proteomes" id="UP000576152">
    <property type="component" value="Unassembled WGS sequence"/>
</dbReference>
<evidence type="ECO:0000259" key="12">
    <source>
        <dbReference type="Pfam" id="PF02254"/>
    </source>
</evidence>
<feature type="region of interest" description="Disordered" evidence="9">
    <location>
        <begin position="600"/>
        <end position="665"/>
    </location>
</feature>
<feature type="compositionally biased region" description="Gly residues" evidence="9">
    <location>
        <begin position="647"/>
        <end position="656"/>
    </location>
</feature>
<dbReference type="SUPFAM" id="SSF51735">
    <property type="entry name" value="NAD(P)-binding Rossmann-fold domains"/>
    <property type="match status" value="1"/>
</dbReference>
<evidence type="ECO:0000256" key="6">
    <source>
        <dbReference type="ARBA" id="ARBA00022989"/>
    </source>
</evidence>
<name>A0ABR6HJK8_9RHOB</name>
<feature type="transmembrane region" description="Helical" evidence="10">
    <location>
        <begin position="128"/>
        <end position="150"/>
    </location>
</feature>
<dbReference type="InterPro" id="IPR003148">
    <property type="entry name" value="RCK_N"/>
</dbReference>
<dbReference type="Pfam" id="PF00999">
    <property type="entry name" value="Na_H_Exchanger"/>
    <property type="match status" value="1"/>
</dbReference>
<dbReference type="InterPro" id="IPR006153">
    <property type="entry name" value="Cation/H_exchanger_TM"/>
</dbReference>
<evidence type="ECO:0000256" key="4">
    <source>
        <dbReference type="ARBA" id="ARBA00022475"/>
    </source>
</evidence>
<feature type="transmembrane region" description="Helical" evidence="10">
    <location>
        <begin position="232"/>
        <end position="250"/>
    </location>
</feature>
<comment type="caution">
    <text evidence="13">The sequence shown here is derived from an EMBL/GenBank/DDBJ whole genome shotgun (WGS) entry which is preliminary data.</text>
</comment>
<feature type="compositionally biased region" description="Polar residues" evidence="9">
    <location>
        <begin position="622"/>
        <end position="632"/>
    </location>
</feature>
<evidence type="ECO:0000256" key="2">
    <source>
        <dbReference type="ARBA" id="ARBA00022448"/>
    </source>
</evidence>
<evidence type="ECO:0000256" key="3">
    <source>
        <dbReference type="ARBA" id="ARBA00022449"/>
    </source>
</evidence>
<keyword evidence="3" id="KW-0050">Antiport</keyword>
<feature type="transmembrane region" description="Helical" evidence="10">
    <location>
        <begin position="311"/>
        <end position="335"/>
    </location>
</feature>
<gene>
    <name evidence="13" type="ORF">FHS00_000138</name>
</gene>
<dbReference type="PANTHER" id="PTHR32507">
    <property type="entry name" value="NA(+)/H(+) ANTIPORTER 1"/>
    <property type="match status" value="1"/>
</dbReference>
<evidence type="ECO:0000259" key="11">
    <source>
        <dbReference type="Pfam" id="PF00999"/>
    </source>
</evidence>
<protein>
    <submittedName>
        <fullName evidence="13">NhaP-type Na+/H+ or K+/H+ antiporter</fullName>
    </submittedName>
</protein>
<dbReference type="Gene3D" id="1.20.1530.20">
    <property type="match status" value="1"/>
</dbReference>
<accession>A0ABR6HJK8</accession>
<feature type="compositionally biased region" description="Basic and acidic residues" evidence="9">
    <location>
        <begin position="603"/>
        <end position="618"/>
    </location>
</feature>
<dbReference type="InterPro" id="IPR036291">
    <property type="entry name" value="NAD(P)-bd_dom_sf"/>
</dbReference>
<reference evidence="13 14" key="1">
    <citation type="submission" date="2020-08" db="EMBL/GenBank/DDBJ databases">
        <title>Genomic Encyclopedia of Type Strains, Phase III (KMG-III): the genomes of soil and plant-associated and newly described type strains.</title>
        <authorList>
            <person name="Whitman W."/>
        </authorList>
    </citation>
    <scope>NUCLEOTIDE SEQUENCE [LARGE SCALE GENOMIC DNA]</scope>
    <source>
        <strain evidence="13 14">CECT 8572</strain>
    </source>
</reference>
<dbReference type="PANTHER" id="PTHR32507:SF0">
    <property type="entry name" value="NA(+)_H(+) ANTIPORTER 2-RELATED"/>
    <property type="match status" value="1"/>
</dbReference>
<keyword evidence="7" id="KW-0406">Ion transport</keyword>
<feature type="transmembrane region" description="Helical" evidence="10">
    <location>
        <begin position="283"/>
        <end position="299"/>
    </location>
</feature>
<evidence type="ECO:0000256" key="7">
    <source>
        <dbReference type="ARBA" id="ARBA00023065"/>
    </source>
</evidence>
<dbReference type="EMBL" id="JACIBX010000001">
    <property type="protein sequence ID" value="MBB3710585.1"/>
    <property type="molecule type" value="Genomic_DNA"/>
</dbReference>
<feature type="transmembrane region" description="Helical" evidence="10">
    <location>
        <begin position="12"/>
        <end position="33"/>
    </location>
</feature>
<feature type="transmembrane region" description="Helical" evidence="10">
    <location>
        <begin position="342"/>
        <end position="362"/>
    </location>
</feature>
<evidence type="ECO:0000256" key="9">
    <source>
        <dbReference type="SAM" id="MobiDB-lite"/>
    </source>
</evidence>
<dbReference type="InterPro" id="IPR038770">
    <property type="entry name" value="Na+/solute_symporter_sf"/>
</dbReference>
<evidence type="ECO:0000256" key="5">
    <source>
        <dbReference type="ARBA" id="ARBA00022692"/>
    </source>
</evidence>
<evidence type="ECO:0000256" key="8">
    <source>
        <dbReference type="ARBA" id="ARBA00023136"/>
    </source>
</evidence>
<proteinExistence type="predicted"/>
<feature type="transmembrane region" description="Helical" evidence="10">
    <location>
        <begin position="102"/>
        <end position="122"/>
    </location>
</feature>
<keyword evidence="4" id="KW-1003">Cell membrane</keyword>
<sequence length="665" mass="70553">MAIETATEQAAALSPIMAFALVGAIGVGSQWLAWRLRLPAIVLMLVAGLAIGPGLGWFVPDRDIGPLVRPMISIAVAIILFEGGLTLNFHSLRDEAKGVSRLVFIGAPLGWLLSTLALRYGAGMSWESSAVFGGIMIVTGPTVIAPLLRTARLARRPASLLQWEAIVNDPIGALAAVLAFEVVLVLRTSVTVGNAIWELALGIGVALVLGAAGAAVVAWGFRKGRVPEYMKVPVLFALLLAVFAVSDTVLHESGLLAVTVMGIGIANADLPSYAELRRFKEHATILLVSGVFILLAAAIEFETLTALNWRAVVFILAVVLVVRPLTVFLSLIGAGVPWREQLLVALTGPRGVVLVAVAGLFGERLADLGVPDGATVAPLAFVLVAVTVVVHGFTLAPFARMLGLSGGAVPGVLLIGGSRFTRGLAEALRKVEVPVLIADPNHNNLRAARSEGIPTYSGDILSESAEHWLELVSYDLVVAATENDAYNTLVATDLGPEFGRDNVYQIARQKMESARHALSSSLTGREFGPEETYDGLERMMREGWSFRVTRLTEEYGLVEWREKRPHAKVVARIGPQGTTEFIREDEDIRPAPDVRIISLLPPGEEKGTDPEAGHEIARRAAKNNSGKGTSHPPNKGGSMAGVKALGRGRGLAGFGRKGGKPPRAA</sequence>
<evidence type="ECO:0000256" key="1">
    <source>
        <dbReference type="ARBA" id="ARBA00004651"/>
    </source>
</evidence>
<feature type="transmembrane region" description="Helical" evidence="10">
    <location>
        <begin position="40"/>
        <end position="59"/>
    </location>
</feature>
<organism evidence="13 14">
    <name type="scientific">Limimaricola variabilis</name>
    <dbReference type="NCBI Taxonomy" id="1492771"/>
    <lineage>
        <taxon>Bacteria</taxon>
        <taxon>Pseudomonadati</taxon>
        <taxon>Pseudomonadota</taxon>
        <taxon>Alphaproteobacteria</taxon>
        <taxon>Rhodobacterales</taxon>
        <taxon>Paracoccaceae</taxon>
        <taxon>Limimaricola</taxon>
    </lineage>
</organism>
<feature type="transmembrane region" description="Helical" evidence="10">
    <location>
        <begin position="171"/>
        <end position="190"/>
    </location>
</feature>
<evidence type="ECO:0000256" key="10">
    <source>
        <dbReference type="SAM" id="Phobius"/>
    </source>
</evidence>
<feature type="transmembrane region" description="Helical" evidence="10">
    <location>
        <begin position="71"/>
        <end position="90"/>
    </location>
</feature>
<keyword evidence="8 10" id="KW-0472">Membrane</keyword>
<keyword evidence="5 10" id="KW-0812">Transmembrane</keyword>
<feature type="transmembrane region" description="Helical" evidence="10">
    <location>
        <begin position="374"/>
        <end position="396"/>
    </location>
</feature>
<dbReference type="Pfam" id="PF02254">
    <property type="entry name" value="TrkA_N"/>
    <property type="match status" value="1"/>
</dbReference>
<evidence type="ECO:0000313" key="14">
    <source>
        <dbReference type="Proteomes" id="UP000576152"/>
    </source>
</evidence>
<evidence type="ECO:0000313" key="13">
    <source>
        <dbReference type="EMBL" id="MBB3710585.1"/>
    </source>
</evidence>
<feature type="transmembrane region" description="Helical" evidence="10">
    <location>
        <begin position="196"/>
        <end position="220"/>
    </location>
</feature>